<dbReference type="InterPro" id="IPR001789">
    <property type="entry name" value="Sig_transdc_resp-reg_receiver"/>
</dbReference>
<dbReference type="SMART" id="SM00388">
    <property type="entry name" value="HisKA"/>
    <property type="match status" value="1"/>
</dbReference>
<dbReference type="SMART" id="SM00387">
    <property type="entry name" value="HATPase_c"/>
    <property type="match status" value="1"/>
</dbReference>
<protein>
    <recommendedName>
        <fullName evidence="2">histidine kinase</fullName>
        <ecNumber evidence="2">2.7.13.3</ecNumber>
    </recommendedName>
</protein>
<proteinExistence type="predicted"/>
<dbReference type="PROSITE" id="PS00041">
    <property type="entry name" value="HTH_ARAC_FAMILY_1"/>
    <property type="match status" value="1"/>
</dbReference>
<organism evidence="12 13">
    <name type="scientific">Bacteroides uniformis</name>
    <dbReference type="NCBI Taxonomy" id="820"/>
    <lineage>
        <taxon>Bacteria</taxon>
        <taxon>Pseudomonadati</taxon>
        <taxon>Bacteroidota</taxon>
        <taxon>Bacteroidia</taxon>
        <taxon>Bacteroidales</taxon>
        <taxon>Bacteroidaceae</taxon>
        <taxon>Bacteroides</taxon>
    </lineage>
</organism>
<dbReference type="EC" id="2.7.13.3" evidence="2"/>
<evidence type="ECO:0000313" key="13">
    <source>
        <dbReference type="Proteomes" id="UP000095614"/>
    </source>
</evidence>
<evidence type="ECO:0000256" key="1">
    <source>
        <dbReference type="ARBA" id="ARBA00000085"/>
    </source>
</evidence>
<dbReference type="Pfam" id="PF00072">
    <property type="entry name" value="Response_reg"/>
    <property type="match status" value="1"/>
</dbReference>
<keyword evidence="8" id="KW-0902">Two-component regulatory system</keyword>
<sequence>MKTLVRYICACSMALVMFVPCSLLMAQTRNFYSTENGLSSSLINQLFQDSRGFIWVATEYGLDRFDGLNFSNYRHVPNDSVSLTSDYVRTLFEDSRQNLLIGCINGLMVYNRETDTFREIPMIRAGKRVAPHVTHLQEVRSGEIWLSTSGQGLFRLDSLLSQAVSVDNLFQQVNCTYQSKFCIDSRSEIWIGTDGNGLARYMPKSKQLQFFKYPAFSDNNVTSIIEDHLGNIFVGTQKQGVSRYDNETGEMVSVSYSGYDGQLSVYCMAIVDGQLWVGTDGQGVKIYNPLKDQLEDYRINSASVDFSKGKVHSIMEDRDGNLWIGLFQKGIVLVPKQENPFEYYGSKSIYYNPIGQGCVMSVFQDSNRHLWISADNEGLYELGIDGRRLRHYHPDYSENSVPNVVMCIYEDTDYNLWIGSYGQGLAKLDKATGKCEHFQQINNPIVYSIAEDKKKNLYFGVFGSGFYQYNLQSRKLEHYESSKDEKGDLKCDELVNDWINYIFCDSEGLVWLGHYKGVSCFNPETKSFLNYKQTNTLITDCIGYVFAEDHAGNIWAGTTNGLYCFSKKTGELRQFTICNGLPNNVICGICEDEDGNIWVSTYKGISKYDVKKDFFVNYYSGDGLQGNEFTHGAYYKDEDGKIYFGGINGITSFSPRKINTDAKELKVYITDFYVYSDPVHKNTLSDGTPIIFSSVQDANIFQLSYRDNTFSIAFSTLQYNNPEQIAYQYKIDELSNQWAVTEPGVNRVTYNNLFPGKYTFRVRALNHGNYSEVRTIKILIASPWYKTWWAYCIYIGLAALLVWGIVNNVMSRVRYRREIMKREHDEQLNEAKLQFFINISHEIRTPMTLIINPLEKLLAGENKGELHKTYLMIYRNAQRILRLINQLMDIRKLDKGQMFMKFQETDMIGFIIDVMQPFEYMAHKKNIDFAFIHDMPQLKAWIDLNNFDKVLMNVLSNAFKYTPEGGKIQVSLSIGRDVSCKDALQNFFEIVVTDSGIGIDKDKIERIFERFYQIDNDVTKSNFGTGIGLHLSRLLVRLHHGNIHAENREDASGSRFIIRMPLGSGHLRADEMVEAASFAVCPQVPNSKEEYMDDVDEKQAGKPKTRQRVLVVEDEEEIRTYLKQELSDEYKVAICCNGKEAYDYILKEMPDLVISDIMMPEMDGLELCHKLKQNTNINHIPIVLLTAKSRVEDTLEGMDTGADAYIVKPFNTEYLKSTIANLITNRRLLRNKFSGAQQQQDKIEKISMKSNDEILMDRIMKVVNKHLDDPELNVEMLASEVGLSRVHVHRKLKELTNLSTRDFIKNIRLSQAASLLDQNKKMTISEVAYAVGYTNLSHFSNSFREKYGMSPKEYMNKPQ</sequence>
<evidence type="ECO:0000256" key="5">
    <source>
        <dbReference type="ARBA" id="ARBA00022741"/>
    </source>
</evidence>
<dbReference type="PROSITE" id="PS50109">
    <property type="entry name" value="HIS_KIN"/>
    <property type="match status" value="1"/>
</dbReference>
<dbReference type="CDD" id="cd00082">
    <property type="entry name" value="HisKA"/>
    <property type="match status" value="1"/>
</dbReference>
<dbReference type="Pfam" id="PF07495">
    <property type="entry name" value="Y_Y_Y"/>
    <property type="match status" value="1"/>
</dbReference>
<dbReference type="InterPro" id="IPR036890">
    <property type="entry name" value="HATPase_C_sf"/>
</dbReference>
<dbReference type="SUPFAM" id="SSF63829">
    <property type="entry name" value="Calcium-dependent phosphotriesterase"/>
    <property type="match status" value="3"/>
</dbReference>
<dbReference type="InterPro" id="IPR003594">
    <property type="entry name" value="HATPase_dom"/>
</dbReference>
<dbReference type="InterPro" id="IPR011123">
    <property type="entry name" value="Y_Y_Y"/>
</dbReference>
<keyword evidence="10" id="KW-0238">DNA-binding</keyword>
<dbReference type="RefSeq" id="WP_057098032.1">
    <property type="nucleotide sequence ID" value="NZ_CZAF01000009.1"/>
</dbReference>
<dbReference type="EMBL" id="CZAF01000009">
    <property type="protein sequence ID" value="CUP34225.1"/>
    <property type="molecule type" value="Genomic_DNA"/>
</dbReference>
<dbReference type="SMART" id="SM00342">
    <property type="entry name" value="HTH_ARAC"/>
    <property type="match status" value="1"/>
</dbReference>
<evidence type="ECO:0000256" key="7">
    <source>
        <dbReference type="ARBA" id="ARBA00022840"/>
    </source>
</evidence>
<dbReference type="PROSITE" id="PS50110">
    <property type="entry name" value="RESPONSE_REGULATORY"/>
    <property type="match status" value="1"/>
</dbReference>
<dbReference type="Proteomes" id="UP000095614">
    <property type="component" value="Unassembled WGS sequence"/>
</dbReference>
<dbReference type="InterPro" id="IPR003961">
    <property type="entry name" value="FN3_dom"/>
</dbReference>
<dbReference type="Gene3D" id="2.130.10.10">
    <property type="entry name" value="YVTN repeat-like/Quinoprotein amine dehydrogenase"/>
    <property type="match status" value="2"/>
</dbReference>
<evidence type="ECO:0000256" key="2">
    <source>
        <dbReference type="ARBA" id="ARBA00012438"/>
    </source>
</evidence>
<dbReference type="GO" id="GO:0003700">
    <property type="term" value="F:DNA-binding transcription factor activity"/>
    <property type="evidence" value="ECO:0007669"/>
    <property type="project" value="InterPro"/>
</dbReference>
<reference evidence="12 13" key="1">
    <citation type="submission" date="2015-09" db="EMBL/GenBank/DDBJ databases">
        <authorList>
            <consortium name="Pathogen Informatics"/>
        </authorList>
    </citation>
    <scope>NUCLEOTIDE SEQUENCE [LARGE SCALE GENOMIC DNA]</scope>
    <source>
        <strain evidence="12 13">2789STDY5834847</strain>
    </source>
</reference>
<dbReference type="InterPro" id="IPR004358">
    <property type="entry name" value="Sig_transdc_His_kin-like_C"/>
</dbReference>
<dbReference type="OrthoDB" id="717811at2"/>
<dbReference type="Gene3D" id="3.40.50.2300">
    <property type="match status" value="1"/>
</dbReference>
<dbReference type="SUPFAM" id="SSF47384">
    <property type="entry name" value="Homodimeric domain of signal transducing histidine kinase"/>
    <property type="match status" value="1"/>
</dbReference>
<dbReference type="Gene3D" id="1.10.287.130">
    <property type="match status" value="1"/>
</dbReference>
<dbReference type="PRINTS" id="PR00344">
    <property type="entry name" value="BCTRLSENSOR"/>
</dbReference>
<dbReference type="Pfam" id="PF12833">
    <property type="entry name" value="HTH_18"/>
    <property type="match status" value="1"/>
</dbReference>
<dbReference type="Gene3D" id="3.30.565.10">
    <property type="entry name" value="Histidine kinase-like ATPase, C-terminal domain"/>
    <property type="match status" value="1"/>
</dbReference>
<dbReference type="Gene3D" id="2.60.40.10">
    <property type="entry name" value="Immunoglobulins"/>
    <property type="match status" value="1"/>
</dbReference>
<keyword evidence="7" id="KW-0067">ATP-binding</keyword>
<dbReference type="CDD" id="cd17574">
    <property type="entry name" value="REC_OmpR"/>
    <property type="match status" value="1"/>
</dbReference>
<dbReference type="SUPFAM" id="SSF52172">
    <property type="entry name" value="CheY-like"/>
    <property type="match status" value="1"/>
</dbReference>
<dbReference type="FunFam" id="1.10.287.130:FF:000045">
    <property type="entry name" value="Two-component system sensor histidine kinase/response regulator"/>
    <property type="match status" value="1"/>
</dbReference>
<dbReference type="InterPro" id="IPR005467">
    <property type="entry name" value="His_kinase_dom"/>
</dbReference>
<dbReference type="InterPro" id="IPR003661">
    <property type="entry name" value="HisK_dim/P_dom"/>
</dbReference>
<dbReference type="GO" id="GO:0005524">
    <property type="term" value="F:ATP binding"/>
    <property type="evidence" value="ECO:0007669"/>
    <property type="project" value="UniProtKB-KW"/>
</dbReference>
<gene>
    <name evidence="12" type="primary">rpfC_3</name>
    <name evidence="12" type="ORF">ERS852462_03318</name>
</gene>
<evidence type="ECO:0000256" key="6">
    <source>
        <dbReference type="ARBA" id="ARBA00022777"/>
    </source>
</evidence>
<evidence type="ECO:0000256" key="4">
    <source>
        <dbReference type="ARBA" id="ARBA00022679"/>
    </source>
</evidence>
<dbReference type="Gene3D" id="1.10.10.60">
    <property type="entry name" value="Homeodomain-like"/>
    <property type="match status" value="1"/>
</dbReference>
<evidence type="ECO:0000256" key="3">
    <source>
        <dbReference type="ARBA" id="ARBA00022553"/>
    </source>
</evidence>
<dbReference type="SUPFAM" id="SSF46689">
    <property type="entry name" value="Homeodomain-like"/>
    <property type="match status" value="1"/>
</dbReference>
<accession>A0A174MJV7</accession>
<dbReference type="PANTHER" id="PTHR43547">
    <property type="entry name" value="TWO-COMPONENT HISTIDINE KINASE"/>
    <property type="match status" value="1"/>
</dbReference>
<evidence type="ECO:0000256" key="11">
    <source>
        <dbReference type="ARBA" id="ARBA00023163"/>
    </source>
</evidence>
<dbReference type="InterPro" id="IPR018060">
    <property type="entry name" value="HTH_AraC"/>
</dbReference>
<dbReference type="FunFam" id="3.30.565.10:FF:000037">
    <property type="entry name" value="Hybrid sensor histidine kinase/response regulator"/>
    <property type="match status" value="1"/>
</dbReference>
<dbReference type="GO" id="GO:0043565">
    <property type="term" value="F:sequence-specific DNA binding"/>
    <property type="evidence" value="ECO:0007669"/>
    <property type="project" value="InterPro"/>
</dbReference>
<evidence type="ECO:0000256" key="10">
    <source>
        <dbReference type="ARBA" id="ARBA00023125"/>
    </source>
</evidence>
<dbReference type="InterPro" id="IPR018062">
    <property type="entry name" value="HTH_AraC-typ_CS"/>
</dbReference>
<name>A0A174MJV7_BACUN</name>
<dbReference type="SUPFAM" id="SSF55874">
    <property type="entry name" value="ATPase domain of HSP90 chaperone/DNA topoisomerase II/histidine kinase"/>
    <property type="match status" value="1"/>
</dbReference>
<dbReference type="Pfam" id="PF02518">
    <property type="entry name" value="HATPase_c"/>
    <property type="match status" value="1"/>
</dbReference>
<dbReference type="InterPro" id="IPR036097">
    <property type="entry name" value="HisK_dim/P_sf"/>
</dbReference>
<keyword evidence="5" id="KW-0547">Nucleotide-binding</keyword>
<keyword evidence="6 12" id="KW-0418">Kinase</keyword>
<dbReference type="Pfam" id="PF07494">
    <property type="entry name" value="Reg_prop"/>
    <property type="match status" value="4"/>
</dbReference>
<dbReference type="FunFam" id="3.40.50.2300:FF:000138">
    <property type="entry name" value="Two-component system sensor histidine kinase/response regulator"/>
    <property type="match status" value="1"/>
</dbReference>
<keyword evidence="3" id="KW-0597">Phosphoprotein</keyword>
<dbReference type="InterPro" id="IPR011006">
    <property type="entry name" value="CheY-like_superfamily"/>
</dbReference>
<dbReference type="InterPro" id="IPR011110">
    <property type="entry name" value="Reg_prop"/>
</dbReference>
<comment type="catalytic activity">
    <reaction evidence="1">
        <text>ATP + protein L-histidine = ADP + protein N-phospho-L-histidine.</text>
        <dbReference type="EC" id="2.7.13.3"/>
    </reaction>
</comment>
<dbReference type="CDD" id="cd00063">
    <property type="entry name" value="FN3"/>
    <property type="match status" value="1"/>
</dbReference>
<dbReference type="InterPro" id="IPR009057">
    <property type="entry name" value="Homeodomain-like_sf"/>
</dbReference>
<dbReference type="GO" id="GO:0000155">
    <property type="term" value="F:phosphorelay sensor kinase activity"/>
    <property type="evidence" value="ECO:0007669"/>
    <property type="project" value="InterPro"/>
</dbReference>
<dbReference type="SMART" id="SM00448">
    <property type="entry name" value="REC"/>
    <property type="match status" value="1"/>
</dbReference>
<dbReference type="PANTHER" id="PTHR43547:SF2">
    <property type="entry name" value="HYBRID SIGNAL TRANSDUCTION HISTIDINE KINASE C"/>
    <property type="match status" value="1"/>
</dbReference>
<dbReference type="InterPro" id="IPR015943">
    <property type="entry name" value="WD40/YVTN_repeat-like_dom_sf"/>
</dbReference>
<keyword evidence="9" id="KW-0805">Transcription regulation</keyword>
<dbReference type="PROSITE" id="PS01124">
    <property type="entry name" value="HTH_ARAC_FAMILY_2"/>
    <property type="match status" value="1"/>
</dbReference>
<evidence type="ECO:0000256" key="9">
    <source>
        <dbReference type="ARBA" id="ARBA00023015"/>
    </source>
</evidence>
<evidence type="ECO:0000256" key="8">
    <source>
        <dbReference type="ARBA" id="ARBA00023012"/>
    </source>
</evidence>
<dbReference type="Pfam" id="PF00512">
    <property type="entry name" value="HisKA"/>
    <property type="match status" value="1"/>
</dbReference>
<keyword evidence="4 12" id="KW-0808">Transferase</keyword>
<evidence type="ECO:0000313" key="12">
    <source>
        <dbReference type="EMBL" id="CUP34225.1"/>
    </source>
</evidence>
<keyword evidence="11" id="KW-0804">Transcription</keyword>
<dbReference type="InterPro" id="IPR013783">
    <property type="entry name" value="Ig-like_fold"/>
</dbReference>